<comment type="caution">
    <text evidence="3">The sequence shown here is derived from an EMBL/GenBank/DDBJ whole genome shotgun (WGS) entry which is preliminary data.</text>
</comment>
<dbReference type="SUPFAM" id="SSF52540">
    <property type="entry name" value="P-loop containing nucleoside triphosphate hydrolases"/>
    <property type="match status" value="1"/>
</dbReference>
<sequence length="747" mass="80372">MTTTSNHETTEIGVYDLDAARRAREAAPETGSEAGSPATQAASERAQDAQDTTTADEESEAVETVDGQVLAVVDERPKSAQRAAAPHREILPAWAKDRESAKSAALWAAKHYGNTTTYHGVRLPAYYAKLAARSPLGLGRVLAGCWGWIFDTADRDNRLAVRGNTTDASAYLRLQEAHRNQIRARLCLAFLALLGVASLAAFVVFGIDSALIQVGLAAAALAGLGVLGRNPDKPITGRAVETAKEPRLTSELIINALSSLGLARLNQAISKEGSKAIAFVSPIMRDGAGFRAELDLPPGVTASEVIEQRDRLASGLRRSLGKVWPETDPEVHVGRLVLYVADKSLAQSKPAPWPLAKAGKVNVFEPIPIGVDQRGRPVTVTLMFAAGLIGALPRMGKTFTLRLLCLAAGLDPRVELHTYNLKGGSDLTPLDAVAHANRSGDDPEDMDYLIRDLRAGAIEMRRRYKAIKNLPREVCPESKVTDALASDKSLGLHPIFWAFDETQVMFEHPTYGAEITEIVTDLVKRGPAVGIMVWCATQRPDAKSIPTGISANAVLRLCLKVMGQTENDMVLGTSMYKAGIRATTFGRKDLGIAYLVGEGDDPVIVRSSFVDAPAAEAIAARARAARIAAGRLTGMAAGEELPDDETGSILDHLLAVWPEHDPEWPNGKVWCDELANRLAEHKGSLYAGWTGAQVTAAVKPHGIRTVQVKRNLDGEQTNKRGLVRRDLTDTLGHTETETHEDDAGRTE</sequence>
<evidence type="ECO:0000313" key="3">
    <source>
        <dbReference type="EMBL" id="GLJ69622.1"/>
    </source>
</evidence>
<evidence type="ECO:0000256" key="1">
    <source>
        <dbReference type="SAM" id="MobiDB-lite"/>
    </source>
</evidence>
<keyword evidence="3" id="KW-0132">Cell division</keyword>
<feature type="region of interest" description="Disordered" evidence="1">
    <location>
        <begin position="711"/>
        <end position="747"/>
    </location>
</feature>
<feature type="region of interest" description="Disordered" evidence="1">
    <location>
        <begin position="1"/>
        <end position="68"/>
    </location>
</feature>
<dbReference type="RefSeq" id="WP_189116747.1">
    <property type="nucleotide sequence ID" value="NZ_BMRK01000001.1"/>
</dbReference>
<proteinExistence type="predicted"/>
<keyword evidence="2" id="KW-1133">Transmembrane helix</keyword>
<dbReference type="GO" id="GO:0051301">
    <property type="term" value="P:cell division"/>
    <property type="evidence" value="ECO:0007669"/>
    <property type="project" value="UniProtKB-KW"/>
</dbReference>
<accession>A0ABQ5SZL0</accession>
<feature type="transmembrane region" description="Helical" evidence="2">
    <location>
        <begin position="186"/>
        <end position="205"/>
    </location>
</feature>
<protein>
    <submittedName>
        <fullName evidence="3">Cell division protein FtsK</fullName>
    </submittedName>
</protein>
<keyword evidence="2" id="KW-0472">Membrane</keyword>
<dbReference type="EMBL" id="BSEL01000007">
    <property type="protein sequence ID" value="GLJ69622.1"/>
    <property type="molecule type" value="Genomic_DNA"/>
</dbReference>
<reference evidence="3" key="1">
    <citation type="journal article" date="2014" name="Int. J. Syst. Evol. Microbiol.">
        <title>Complete genome of a new Firmicutes species belonging to the dominant human colonic microbiota ('Ruminococcus bicirculans') reveals two chromosomes and a selective capacity to utilize plant glucans.</title>
        <authorList>
            <consortium name="NISC Comparative Sequencing Program"/>
            <person name="Wegmann U."/>
            <person name="Louis P."/>
            <person name="Goesmann A."/>
            <person name="Henrissat B."/>
            <person name="Duncan S.H."/>
            <person name="Flint H.J."/>
        </authorList>
    </citation>
    <scope>NUCLEOTIDE SEQUENCE</scope>
    <source>
        <strain evidence="3">VKM Ac-1246</strain>
    </source>
</reference>
<organism evidence="3 4">
    <name type="scientific">Nocardioides luteus</name>
    <dbReference type="NCBI Taxonomy" id="1844"/>
    <lineage>
        <taxon>Bacteria</taxon>
        <taxon>Bacillati</taxon>
        <taxon>Actinomycetota</taxon>
        <taxon>Actinomycetes</taxon>
        <taxon>Propionibacteriales</taxon>
        <taxon>Nocardioidaceae</taxon>
        <taxon>Nocardioides</taxon>
    </lineage>
</organism>
<dbReference type="PANTHER" id="PTHR22683">
    <property type="entry name" value="SPORULATION PROTEIN RELATED"/>
    <property type="match status" value="1"/>
</dbReference>
<dbReference type="Gene3D" id="3.40.50.300">
    <property type="entry name" value="P-loop containing nucleotide triphosphate hydrolases"/>
    <property type="match status" value="1"/>
</dbReference>
<keyword evidence="2" id="KW-0812">Transmembrane</keyword>
<feature type="compositionally biased region" description="Basic and acidic residues" evidence="1">
    <location>
        <begin position="18"/>
        <end position="27"/>
    </location>
</feature>
<dbReference type="Proteomes" id="UP001142292">
    <property type="component" value="Unassembled WGS sequence"/>
</dbReference>
<reference evidence="3" key="2">
    <citation type="submission" date="2023-01" db="EMBL/GenBank/DDBJ databases">
        <authorList>
            <person name="Sun Q."/>
            <person name="Evtushenko L."/>
        </authorList>
    </citation>
    <scope>NUCLEOTIDE SEQUENCE</scope>
    <source>
        <strain evidence="3">VKM Ac-1246</strain>
    </source>
</reference>
<name>A0ABQ5SZL0_9ACTN</name>
<feature type="compositionally biased region" description="Acidic residues" evidence="1">
    <location>
        <begin position="54"/>
        <end position="63"/>
    </location>
</feature>
<dbReference type="InterPro" id="IPR027417">
    <property type="entry name" value="P-loop_NTPase"/>
</dbReference>
<evidence type="ECO:0000313" key="4">
    <source>
        <dbReference type="Proteomes" id="UP001142292"/>
    </source>
</evidence>
<keyword evidence="3" id="KW-0131">Cell cycle</keyword>
<gene>
    <name evidence="3" type="ORF">GCM10017579_36580</name>
</gene>
<evidence type="ECO:0000256" key="2">
    <source>
        <dbReference type="SAM" id="Phobius"/>
    </source>
</evidence>
<keyword evidence="4" id="KW-1185">Reference proteome</keyword>
<dbReference type="InterPro" id="IPR050206">
    <property type="entry name" value="FtsK/SpoIIIE/SftA"/>
</dbReference>
<dbReference type="PANTHER" id="PTHR22683:SF41">
    <property type="entry name" value="DNA TRANSLOCASE FTSK"/>
    <property type="match status" value="1"/>
</dbReference>